<gene>
    <name evidence="4" type="ORF">H4R18_000350</name>
</gene>
<evidence type="ECO:0000313" key="5">
    <source>
        <dbReference type="Proteomes" id="UP001140217"/>
    </source>
</evidence>
<protein>
    <recommendedName>
        <fullName evidence="6">Mini-chromosome maintenance complex-binding protein</fullName>
    </recommendedName>
</protein>
<feature type="region of interest" description="Disordered" evidence="3">
    <location>
        <begin position="554"/>
        <end position="585"/>
    </location>
</feature>
<comment type="subcellular location">
    <subcellularLocation>
        <location evidence="1">Nucleus</location>
    </subcellularLocation>
</comment>
<organism evidence="4 5">
    <name type="scientific">Coemansia javaensis</name>
    <dbReference type="NCBI Taxonomy" id="2761396"/>
    <lineage>
        <taxon>Eukaryota</taxon>
        <taxon>Fungi</taxon>
        <taxon>Fungi incertae sedis</taxon>
        <taxon>Zoopagomycota</taxon>
        <taxon>Kickxellomycotina</taxon>
        <taxon>Kickxellomycetes</taxon>
        <taxon>Kickxellales</taxon>
        <taxon>Kickxellaceae</taxon>
        <taxon>Coemansia</taxon>
    </lineage>
</organism>
<comment type="caution">
    <text evidence="4">The sequence shown here is derived from an EMBL/GenBank/DDBJ whole genome shotgun (WGS) entry which is preliminary data.</text>
</comment>
<sequence>MAGTAQAAIECIRAPLAVIGRLFEEQGGEYRPHEFGKLVAEHFQGVLGDDGGGGGAARIPVFGREAAPKRGSLVRFRCMVQDPSYGEELHLSLAHVVNSETGETQRRFSQYTDADHSLDEGWDVDYSSAANVFVEKEVAYCVSVPGQSEWAQLETPAALERAMDALAISAEPEEASEEVAAHKYPLRGEKHSAALVKFYAPSTAPRVSTVVDVVGVYEPGRGGAAEEGAAWPCIHAIYHCATTAGTGLAALPRAEYAERREMCLAHLASVLGGDDLAAHYLLLHLLSRTVRVQDAKVGKFSLNLIGVPAAEPAAATEPARFALSSPAARWLGDAIGQLVPRSVEVPFDLGLLNRSAFLPSAEEGDLRAGVLQLPPDTELICDETCLHEGTLDERGVRNLHALQTAILDQSVAYAYPFQSIDVPASLRVLVLSVGKSILQNDCDLHLSRDAAQFLAGIAAGEPPGLRPLDPMHTEQLRQYLAAARDLDFSIPKDVSDAISAEYAAARREAHERGAPLMSQEELALAVTVARLVSIGKGCAALDLASWREACALEQRRRERAAAAKPRAAPKPDGAGPKPDGAEARP</sequence>
<keyword evidence="2" id="KW-0539">Nucleus</keyword>
<dbReference type="PANTHER" id="PTHR13489">
    <property type="entry name" value="MINI-CHROMOSOME MAINTENANCE COMPLEX-BINDING PROTEIN"/>
    <property type="match status" value="1"/>
</dbReference>
<keyword evidence="5" id="KW-1185">Reference proteome</keyword>
<dbReference type="InterPro" id="IPR019140">
    <property type="entry name" value="MCM_complex-bd"/>
</dbReference>
<feature type="compositionally biased region" description="Low complexity" evidence="3">
    <location>
        <begin position="562"/>
        <end position="578"/>
    </location>
</feature>
<dbReference type="AlphaFoldDB" id="A0A9W8HIH4"/>
<dbReference type="GO" id="GO:0006261">
    <property type="term" value="P:DNA-templated DNA replication"/>
    <property type="evidence" value="ECO:0007669"/>
    <property type="project" value="TreeGrafter"/>
</dbReference>
<dbReference type="Pfam" id="PF09739">
    <property type="entry name" value="MCM_bind"/>
    <property type="match status" value="2"/>
</dbReference>
<accession>A0A9W8HIH4</accession>
<evidence type="ECO:0000256" key="2">
    <source>
        <dbReference type="ARBA" id="ARBA00023242"/>
    </source>
</evidence>
<dbReference type="Proteomes" id="UP001140217">
    <property type="component" value="Unassembled WGS sequence"/>
</dbReference>
<dbReference type="OrthoDB" id="329666at2759"/>
<proteinExistence type="predicted"/>
<reference evidence="4" key="1">
    <citation type="submission" date="2022-07" db="EMBL/GenBank/DDBJ databases">
        <title>Phylogenomic reconstructions and comparative analyses of Kickxellomycotina fungi.</title>
        <authorList>
            <person name="Reynolds N.K."/>
            <person name="Stajich J.E."/>
            <person name="Barry K."/>
            <person name="Grigoriev I.V."/>
            <person name="Crous P."/>
            <person name="Smith M.E."/>
        </authorList>
    </citation>
    <scope>NUCLEOTIDE SEQUENCE</scope>
    <source>
        <strain evidence="4">NBRC 105414</strain>
    </source>
</reference>
<dbReference type="PANTHER" id="PTHR13489:SF0">
    <property type="entry name" value="MINI-CHROMOSOME MAINTENANCE COMPLEX-BINDING PROTEIN"/>
    <property type="match status" value="1"/>
</dbReference>
<evidence type="ECO:0000256" key="1">
    <source>
        <dbReference type="ARBA" id="ARBA00004123"/>
    </source>
</evidence>
<name>A0A9W8HIH4_9FUNG</name>
<evidence type="ECO:0008006" key="6">
    <source>
        <dbReference type="Google" id="ProtNLM"/>
    </source>
</evidence>
<evidence type="ECO:0000313" key="4">
    <source>
        <dbReference type="EMBL" id="KAJ2785804.1"/>
    </source>
</evidence>
<dbReference type="GO" id="GO:0005634">
    <property type="term" value="C:nucleus"/>
    <property type="evidence" value="ECO:0007669"/>
    <property type="project" value="UniProtKB-SubCell"/>
</dbReference>
<dbReference type="EMBL" id="JANBUL010000007">
    <property type="protein sequence ID" value="KAJ2785804.1"/>
    <property type="molecule type" value="Genomic_DNA"/>
</dbReference>
<dbReference type="GO" id="GO:0003682">
    <property type="term" value="F:chromatin binding"/>
    <property type="evidence" value="ECO:0007669"/>
    <property type="project" value="TreeGrafter"/>
</dbReference>
<evidence type="ECO:0000256" key="3">
    <source>
        <dbReference type="SAM" id="MobiDB-lite"/>
    </source>
</evidence>